<accession>A0ABS7DQQ2</accession>
<organism evidence="1 2">
    <name type="scientific">Caproiciproducens faecalis</name>
    <dbReference type="NCBI Taxonomy" id="2820301"/>
    <lineage>
        <taxon>Bacteria</taxon>
        <taxon>Bacillati</taxon>
        <taxon>Bacillota</taxon>
        <taxon>Clostridia</taxon>
        <taxon>Eubacteriales</taxon>
        <taxon>Acutalibacteraceae</taxon>
        <taxon>Caproiciproducens</taxon>
    </lineage>
</organism>
<reference evidence="1 2" key="1">
    <citation type="submission" date="2021-03" db="EMBL/GenBank/DDBJ databases">
        <title>Caproiciproducens sp. nov. isolated from feces of cow.</title>
        <authorList>
            <person name="Choi J.-Y."/>
        </authorList>
    </citation>
    <scope>NUCLEOTIDE SEQUENCE [LARGE SCALE GENOMIC DNA]</scope>
    <source>
        <strain evidence="1 2">AGMB10547</strain>
    </source>
</reference>
<evidence type="ECO:0008006" key="3">
    <source>
        <dbReference type="Google" id="ProtNLM"/>
    </source>
</evidence>
<proteinExistence type="predicted"/>
<name>A0ABS7DQQ2_9FIRM</name>
<dbReference type="EMBL" id="JAGFNZ010000005">
    <property type="protein sequence ID" value="MBW7573628.1"/>
    <property type="molecule type" value="Genomic_DNA"/>
</dbReference>
<dbReference type="RefSeq" id="WP_219966032.1">
    <property type="nucleotide sequence ID" value="NZ_JAGFNZ010000005.1"/>
</dbReference>
<evidence type="ECO:0000313" key="2">
    <source>
        <dbReference type="Proteomes" id="UP000719942"/>
    </source>
</evidence>
<evidence type="ECO:0000313" key="1">
    <source>
        <dbReference type="EMBL" id="MBW7573628.1"/>
    </source>
</evidence>
<protein>
    <recommendedName>
        <fullName evidence="3">Phage protein</fullName>
    </recommendedName>
</protein>
<keyword evidence="2" id="KW-1185">Reference proteome</keyword>
<gene>
    <name evidence="1" type="ORF">J5W02_12485</name>
</gene>
<sequence length="50" mass="5989">MNTKQKAMLKSKLLVYKVCYQQAEKQKDHKRMDQIEVFIDELQEEIDGTD</sequence>
<dbReference type="Proteomes" id="UP000719942">
    <property type="component" value="Unassembled WGS sequence"/>
</dbReference>
<comment type="caution">
    <text evidence="1">The sequence shown here is derived from an EMBL/GenBank/DDBJ whole genome shotgun (WGS) entry which is preliminary data.</text>
</comment>